<name>A0A1I3MLM6_9PSEU</name>
<evidence type="ECO:0000313" key="1">
    <source>
        <dbReference type="EMBL" id="SFI97928.1"/>
    </source>
</evidence>
<dbReference type="EMBL" id="FORP01000002">
    <property type="protein sequence ID" value="SFI97928.1"/>
    <property type="molecule type" value="Genomic_DNA"/>
</dbReference>
<keyword evidence="2" id="KW-1185">Reference proteome</keyword>
<accession>A0A1I3MLM6</accession>
<dbReference type="InterPro" id="IPR010451">
    <property type="entry name" value="Acetoacetate_decarboxylase"/>
</dbReference>
<gene>
    <name evidence="1" type="ORF">SAMN05421835_102390</name>
</gene>
<sequence length="204" mass="21789">MDYPPEPWDLRGHGYVSLWLVPAGVVPSLPPGVRPVTLFGRAVVATAFVDYLPGGLLPYHELLAAVAVRQGGRFGLTITDIWVDSPASREGGRELWGIPKELAEFAVRHEPSFTGGATADGALLAEARVGGLSPGLKLPFPVRGTVLQALRGAVAQTPVRAAGTVHLGVGTWRVGGALGWLRGRRPFLTVAARDFTMRFGPRRR</sequence>
<proteinExistence type="predicted"/>
<protein>
    <submittedName>
        <fullName evidence="1">Acetoacetate decarboxylase (ADC)</fullName>
    </submittedName>
</protein>
<dbReference type="Gene3D" id="2.40.400.10">
    <property type="entry name" value="Acetoacetate decarboxylase-like"/>
    <property type="match status" value="1"/>
</dbReference>
<dbReference type="AlphaFoldDB" id="A0A1I3MLM6"/>
<dbReference type="InterPro" id="IPR023375">
    <property type="entry name" value="ADC_dom_sf"/>
</dbReference>
<dbReference type="Proteomes" id="UP000199025">
    <property type="component" value="Unassembled WGS sequence"/>
</dbReference>
<dbReference type="OrthoDB" id="834556at2"/>
<dbReference type="GO" id="GO:0016829">
    <property type="term" value="F:lyase activity"/>
    <property type="evidence" value="ECO:0007669"/>
    <property type="project" value="InterPro"/>
</dbReference>
<dbReference type="SUPFAM" id="SSF160104">
    <property type="entry name" value="Acetoacetate decarboxylase-like"/>
    <property type="match status" value="1"/>
</dbReference>
<dbReference type="STRING" id="115433.SAMN05421835_102390"/>
<dbReference type="Pfam" id="PF06314">
    <property type="entry name" value="ADC"/>
    <property type="match status" value="1"/>
</dbReference>
<reference evidence="1 2" key="1">
    <citation type="submission" date="2016-10" db="EMBL/GenBank/DDBJ databases">
        <authorList>
            <person name="de Groot N.N."/>
        </authorList>
    </citation>
    <scope>NUCLEOTIDE SEQUENCE [LARGE SCALE GENOMIC DNA]</scope>
    <source>
        <strain evidence="1 2">DSM 44468</strain>
    </source>
</reference>
<dbReference type="RefSeq" id="WP_091504694.1">
    <property type="nucleotide sequence ID" value="NZ_FORP01000002.1"/>
</dbReference>
<organism evidence="1 2">
    <name type="scientific">Amycolatopsis sacchari</name>
    <dbReference type="NCBI Taxonomy" id="115433"/>
    <lineage>
        <taxon>Bacteria</taxon>
        <taxon>Bacillati</taxon>
        <taxon>Actinomycetota</taxon>
        <taxon>Actinomycetes</taxon>
        <taxon>Pseudonocardiales</taxon>
        <taxon>Pseudonocardiaceae</taxon>
        <taxon>Amycolatopsis</taxon>
    </lineage>
</organism>
<evidence type="ECO:0000313" key="2">
    <source>
        <dbReference type="Proteomes" id="UP000199025"/>
    </source>
</evidence>